<dbReference type="Pfam" id="PF17921">
    <property type="entry name" value="Integrase_H2C2"/>
    <property type="match status" value="1"/>
</dbReference>
<dbReference type="SUPFAM" id="SSF53098">
    <property type="entry name" value="Ribonuclease H-like"/>
    <property type="match status" value="1"/>
</dbReference>
<reference evidence="3" key="1">
    <citation type="journal article" date="2023" name="Science">
        <title>Genome structures resolve the early diversification of teleost fishes.</title>
        <authorList>
            <person name="Parey E."/>
            <person name="Louis A."/>
            <person name="Montfort J."/>
            <person name="Bouchez O."/>
            <person name="Roques C."/>
            <person name="Iampietro C."/>
            <person name="Lluch J."/>
            <person name="Castinel A."/>
            <person name="Donnadieu C."/>
            <person name="Desvignes T."/>
            <person name="Floi Bucao C."/>
            <person name="Jouanno E."/>
            <person name="Wen M."/>
            <person name="Mejri S."/>
            <person name="Dirks R."/>
            <person name="Jansen H."/>
            <person name="Henkel C."/>
            <person name="Chen W.J."/>
            <person name="Zahm M."/>
            <person name="Cabau C."/>
            <person name="Klopp C."/>
            <person name="Thompson A.W."/>
            <person name="Robinson-Rechavi M."/>
            <person name="Braasch I."/>
            <person name="Lecointre G."/>
            <person name="Bobe J."/>
            <person name="Postlethwait J.H."/>
            <person name="Berthelot C."/>
            <person name="Roest Crollius H."/>
            <person name="Guiguen Y."/>
        </authorList>
    </citation>
    <scope>NUCLEOTIDE SEQUENCE</scope>
    <source>
        <strain evidence="3">NC1722</strain>
    </source>
</reference>
<evidence type="ECO:0000256" key="1">
    <source>
        <dbReference type="ARBA" id="ARBA00039658"/>
    </source>
</evidence>
<dbReference type="Gene3D" id="3.30.420.10">
    <property type="entry name" value="Ribonuclease H-like superfamily/Ribonuclease H"/>
    <property type="match status" value="1"/>
</dbReference>
<dbReference type="PANTHER" id="PTHR37984:SF15">
    <property type="entry name" value="INTEGRASE CATALYTIC DOMAIN-CONTAINING PROTEIN"/>
    <property type="match status" value="1"/>
</dbReference>
<name>A0AAD7RJL5_9TELE</name>
<proteinExistence type="predicted"/>
<dbReference type="PANTHER" id="PTHR37984">
    <property type="entry name" value="PROTEIN CBG26694"/>
    <property type="match status" value="1"/>
</dbReference>
<protein>
    <recommendedName>
        <fullName evidence="1">Gypsy retrotransposon integrase-like protein 1</fullName>
    </recommendedName>
</protein>
<dbReference type="InterPro" id="IPR036397">
    <property type="entry name" value="RNaseH_sf"/>
</dbReference>
<dbReference type="GO" id="GO:0015074">
    <property type="term" value="P:DNA integration"/>
    <property type="evidence" value="ECO:0007669"/>
    <property type="project" value="InterPro"/>
</dbReference>
<dbReference type="Proteomes" id="UP001221898">
    <property type="component" value="Unassembled WGS sequence"/>
</dbReference>
<dbReference type="InterPro" id="IPR041588">
    <property type="entry name" value="Integrase_H2C2"/>
</dbReference>
<evidence type="ECO:0000313" key="4">
    <source>
        <dbReference type="Proteomes" id="UP001221898"/>
    </source>
</evidence>
<dbReference type="AlphaFoldDB" id="A0AAD7RJL5"/>
<gene>
    <name evidence="3" type="ORF">AAFF_G00190310</name>
</gene>
<dbReference type="InterPro" id="IPR012337">
    <property type="entry name" value="RNaseH-like_sf"/>
</dbReference>
<dbReference type="GO" id="GO:0003676">
    <property type="term" value="F:nucleic acid binding"/>
    <property type="evidence" value="ECO:0007669"/>
    <property type="project" value="InterPro"/>
</dbReference>
<accession>A0AAD7RJL5</accession>
<comment type="caution">
    <text evidence="3">The sequence shown here is derived from an EMBL/GenBank/DDBJ whole genome shotgun (WGS) entry which is preliminary data.</text>
</comment>
<feature type="domain" description="Integrase catalytic" evidence="2">
    <location>
        <begin position="100"/>
        <end position="173"/>
    </location>
</feature>
<organism evidence="3 4">
    <name type="scientific">Aldrovandia affinis</name>
    <dbReference type="NCBI Taxonomy" id="143900"/>
    <lineage>
        <taxon>Eukaryota</taxon>
        <taxon>Metazoa</taxon>
        <taxon>Chordata</taxon>
        <taxon>Craniata</taxon>
        <taxon>Vertebrata</taxon>
        <taxon>Euteleostomi</taxon>
        <taxon>Actinopterygii</taxon>
        <taxon>Neopterygii</taxon>
        <taxon>Teleostei</taxon>
        <taxon>Notacanthiformes</taxon>
        <taxon>Halosauridae</taxon>
        <taxon>Aldrovandia</taxon>
    </lineage>
</organism>
<keyword evidence="4" id="KW-1185">Reference proteome</keyword>
<dbReference type="PROSITE" id="PS50994">
    <property type="entry name" value="INTEGRASE"/>
    <property type="match status" value="1"/>
</dbReference>
<evidence type="ECO:0000259" key="2">
    <source>
        <dbReference type="PROSITE" id="PS50994"/>
    </source>
</evidence>
<evidence type="ECO:0000313" key="3">
    <source>
        <dbReference type="EMBL" id="KAJ8385315.1"/>
    </source>
</evidence>
<dbReference type="InterPro" id="IPR050951">
    <property type="entry name" value="Retrovirus_Pol_polyprotein"/>
</dbReference>
<sequence length="173" mass="19621">MASDQGSRTTSMSLQLADVSFDVTGTSLLCHAVVPESWRQRVFDAIHGLSHPGRKPSQRLIAARFVWHGLWKDIRDWVNTYTIWPKRAKVYRHVKAPLEMFEVPEKWFDHVNVDLVGPFPPSRGVTYLLTMVDRTTRWREAVPLASTTTADVARAFIGTWVTLFGAPLDLSSD</sequence>
<dbReference type="InterPro" id="IPR001584">
    <property type="entry name" value="Integrase_cat-core"/>
</dbReference>
<dbReference type="EMBL" id="JAINUG010000253">
    <property type="protein sequence ID" value="KAJ8385315.1"/>
    <property type="molecule type" value="Genomic_DNA"/>
</dbReference>
<dbReference type="Gene3D" id="1.10.340.70">
    <property type="match status" value="1"/>
</dbReference>